<proteinExistence type="predicted"/>
<reference evidence="1 2" key="1">
    <citation type="submission" date="2018-03" db="EMBL/GenBank/DDBJ databases">
        <title>Draft genome sequence of Rohu Carp (Labeo rohita).</title>
        <authorList>
            <person name="Das P."/>
            <person name="Kushwaha B."/>
            <person name="Joshi C.G."/>
            <person name="Kumar D."/>
            <person name="Nagpure N.S."/>
            <person name="Sahoo L."/>
            <person name="Das S.P."/>
            <person name="Bit A."/>
            <person name="Patnaik S."/>
            <person name="Meher P.K."/>
            <person name="Jayasankar P."/>
            <person name="Koringa P.G."/>
            <person name="Patel N.V."/>
            <person name="Hinsu A.T."/>
            <person name="Kumar R."/>
            <person name="Pandey M."/>
            <person name="Agarwal S."/>
            <person name="Srivastava S."/>
            <person name="Singh M."/>
            <person name="Iquebal M.A."/>
            <person name="Jaiswal S."/>
            <person name="Angadi U.B."/>
            <person name="Kumar N."/>
            <person name="Raza M."/>
            <person name="Shah T.M."/>
            <person name="Rai A."/>
            <person name="Jena J.K."/>
        </authorList>
    </citation>
    <scope>NUCLEOTIDE SEQUENCE [LARGE SCALE GENOMIC DNA]</scope>
    <source>
        <strain evidence="1">DASCIFA01</strain>
        <tissue evidence="1">Testis</tissue>
    </source>
</reference>
<dbReference type="Proteomes" id="UP000290572">
    <property type="component" value="Unassembled WGS sequence"/>
</dbReference>
<accession>A0A498NR78</accession>
<dbReference type="EMBL" id="QBIY01011172">
    <property type="protein sequence ID" value="RXN34475.1"/>
    <property type="molecule type" value="Genomic_DNA"/>
</dbReference>
<comment type="caution">
    <text evidence="1">The sequence shown here is derived from an EMBL/GenBank/DDBJ whole genome shotgun (WGS) entry which is preliminary data.</text>
</comment>
<sequence length="134" mass="14566">MALQEQDWSHLDITGEIAAKKNLSFMREVDHITHIQHWINVAHHRQTQAQLALFLLSQSHEGLIVTSTSSTALHSCPSSSNSILIGCGVSGLSVSASDPGSPHLTPYCAQAKHGHSFTCTIQTTSCEDTKGHYF</sequence>
<keyword evidence="2" id="KW-1185">Reference proteome</keyword>
<organism evidence="1 2">
    <name type="scientific">Labeo rohita</name>
    <name type="common">Indian major carp</name>
    <name type="synonym">Cyprinus rohita</name>
    <dbReference type="NCBI Taxonomy" id="84645"/>
    <lineage>
        <taxon>Eukaryota</taxon>
        <taxon>Metazoa</taxon>
        <taxon>Chordata</taxon>
        <taxon>Craniata</taxon>
        <taxon>Vertebrata</taxon>
        <taxon>Euteleostomi</taxon>
        <taxon>Actinopterygii</taxon>
        <taxon>Neopterygii</taxon>
        <taxon>Teleostei</taxon>
        <taxon>Ostariophysi</taxon>
        <taxon>Cypriniformes</taxon>
        <taxon>Cyprinidae</taxon>
        <taxon>Labeoninae</taxon>
        <taxon>Labeonini</taxon>
        <taxon>Labeo</taxon>
    </lineage>
</organism>
<gene>
    <name evidence="1" type="ORF">ROHU_014963</name>
</gene>
<protein>
    <submittedName>
        <fullName evidence="1">Uncharacterized protein</fullName>
    </submittedName>
</protein>
<dbReference type="AlphaFoldDB" id="A0A498NR78"/>
<evidence type="ECO:0000313" key="2">
    <source>
        <dbReference type="Proteomes" id="UP000290572"/>
    </source>
</evidence>
<evidence type="ECO:0000313" key="1">
    <source>
        <dbReference type="EMBL" id="RXN34475.1"/>
    </source>
</evidence>
<name>A0A498NR78_LABRO</name>